<comment type="caution">
    <text evidence="2">The sequence shown here is derived from an EMBL/GenBank/DDBJ whole genome shotgun (WGS) entry which is preliminary data.</text>
</comment>
<feature type="chain" id="PRO_5045381043" evidence="1">
    <location>
        <begin position="23"/>
        <end position="82"/>
    </location>
</feature>
<protein>
    <submittedName>
        <fullName evidence="2">Uncharacterized protein</fullName>
    </submittedName>
</protein>
<name>A0ABW8J1G5_9GAMM</name>
<evidence type="ECO:0000313" key="3">
    <source>
        <dbReference type="Proteomes" id="UP001620405"/>
    </source>
</evidence>
<feature type="signal peptide" evidence="1">
    <location>
        <begin position="1"/>
        <end position="22"/>
    </location>
</feature>
<organism evidence="2 3">
    <name type="scientific">Dyella lipolytica</name>
    <dbReference type="NCBI Taxonomy" id="1867835"/>
    <lineage>
        <taxon>Bacteria</taxon>
        <taxon>Pseudomonadati</taxon>
        <taxon>Pseudomonadota</taxon>
        <taxon>Gammaproteobacteria</taxon>
        <taxon>Lysobacterales</taxon>
        <taxon>Rhodanobacteraceae</taxon>
        <taxon>Dyella</taxon>
    </lineage>
</organism>
<proteinExistence type="predicted"/>
<evidence type="ECO:0000256" key="1">
    <source>
        <dbReference type="SAM" id="SignalP"/>
    </source>
</evidence>
<dbReference type="RefSeq" id="WP_284396129.1">
    <property type="nucleotide sequence ID" value="NZ_BSNQ01000003.1"/>
</dbReference>
<dbReference type="EMBL" id="JADIKG010000013">
    <property type="protein sequence ID" value="MFK2874951.1"/>
    <property type="molecule type" value="Genomic_DNA"/>
</dbReference>
<evidence type="ECO:0000313" key="2">
    <source>
        <dbReference type="EMBL" id="MFK2874951.1"/>
    </source>
</evidence>
<gene>
    <name evidence="2" type="ORF">ISP13_15515</name>
</gene>
<keyword evidence="3" id="KW-1185">Reference proteome</keyword>
<dbReference type="Proteomes" id="UP001620405">
    <property type="component" value="Unassembled WGS sequence"/>
</dbReference>
<accession>A0ABW8J1G5</accession>
<reference evidence="2 3" key="1">
    <citation type="submission" date="2020-10" db="EMBL/GenBank/DDBJ databases">
        <title>Phylogeny of dyella-like bacteria.</title>
        <authorList>
            <person name="Fu J."/>
        </authorList>
    </citation>
    <scope>NUCLEOTIDE SEQUENCE [LARGE SCALE GENOMIC DNA]</scope>
    <source>
        <strain evidence="2 3">DHOB07</strain>
    </source>
</reference>
<keyword evidence="1" id="KW-0732">Signal</keyword>
<sequence>MNGIKATFMFIMIGAMSSFVWGAEKPAAHQLVDFLPIDISFSCQPDTLPAYRSNYTSASITTPGVGAVECIDKKTPLIIFIH</sequence>